<dbReference type="InterPro" id="IPR047184">
    <property type="entry name" value="KANK1-4"/>
</dbReference>
<evidence type="ECO:0000313" key="6">
    <source>
        <dbReference type="Proteomes" id="UP000663870"/>
    </source>
</evidence>
<sequence>LAYLSRGGHYRYSIDADNTSASLNQQQQQQQFDTGTHIHQHEEITQLSPSTTRKTTTYESRRILGSGQPTMSVGTYSSSISPYTIRDMTNNEQQQLEENYEVTLSSNYDESGLRIFTSKPMTISSDIGEEFELDEELFIACAILNESLFDSNADKKKVNNCLQLIQQEWFRISSQKEINIHLIEKFLNNIKENFSNFLLERIINLQDANGNTALHYCVTNGHWHVINMLLDTKVCDVCLQNNAGYTAIMMAAVIDITNDDQRQVVRRLFCELGNLNVKTTDNNQTALMLAVKHGKADLVELLLENGAAVNLQDSEGSTALMCAVEHGSLNIVKLLLTGPECDVDIVDNNGQTAISIATNKNRKNILVELYAKIKEQKGHHSAFSNKPHNSKRLSVTDRSTASSSNQKMTIETTSPSFRRNNSDDTNPTVSTFRRYYPNK</sequence>
<keyword evidence="1" id="KW-0040">ANK repeat</keyword>
<dbReference type="Proteomes" id="UP000663870">
    <property type="component" value="Unassembled WGS sequence"/>
</dbReference>
<dbReference type="GO" id="GO:0030837">
    <property type="term" value="P:negative regulation of actin filament polymerization"/>
    <property type="evidence" value="ECO:0007669"/>
    <property type="project" value="InterPro"/>
</dbReference>
<keyword evidence="6" id="KW-1185">Reference proteome</keyword>
<dbReference type="PANTHER" id="PTHR24168:SF21">
    <property type="entry name" value="KANK, ISOFORM D"/>
    <property type="match status" value="1"/>
</dbReference>
<dbReference type="Gene3D" id="1.25.40.20">
    <property type="entry name" value="Ankyrin repeat-containing domain"/>
    <property type="match status" value="1"/>
</dbReference>
<feature type="repeat" description="ANK" evidence="1">
    <location>
        <begin position="315"/>
        <end position="336"/>
    </location>
</feature>
<dbReference type="GO" id="GO:0005737">
    <property type="term" value="C:cytoplasm"/>
    <property type="evidence" value="ECO:0007669"/>
    <property type="project" value="TreeGrafter"/>
</dbReference>
<evidence type="ECO:0000256" key="2">
    <source>
        <dbReference type="SAM" id="MobiDB-lite"/>
    </source>
</evidence>
<evidence type="ECO:0000313" key="3">
    <source>
        <dbReference type="EMBL" id="CAF1214815.1"/>
    </source>
</evidence>
<dbReference type="EMBL" id="CAJNOL010002366">
    <property type="protein sequence ID" value="CAF1492920.1"/>
    <property type="molecule type" value="Genomic_DNA"/>
</dbReference>
<protein>
    <submittedName>
        <fullName evidence="3">Uncharacterized protein</fullName>
    </submittedName>
</protein>
<evidence type="ECO:0000313" key="4">
    <source>
        <dbReference type="EMBL" id="CAF1492920.1"/>
    </source>
</evidence>
<dbReference type="GO" id="GO:0005856">
    <property type="term" value="C:cytoskeleton"/>
    <property type="evidence" value="ECO:0007669"/>
    <property type="project" value="TreeGrafter"/>
</dbReference>
<name>A0A814X5X4_9BILA</name>
<dbReference type="PROSITE" id="PS50297">
    <property type="entry name" value="ANK_REP_REGION"/>
    <property type="match status" value="3"/>
</dbReference>
<proteinExistence type="predicted"/>
<evidence type="ECO:0000313" key="5">
    <source>
        <dbReference type="Proteomes" id="UP000663854"/>
    </source>
</evidence>
<dbReference type="SMART" id="SM00248">
    <property type="entry name" value="ANK"/>
    <property type="match status" value="5"/>
</dbReference>
<dbReference type="PANTHER" id="PTHR24168">
    <property type="entry name" value="KN MOTIF AND ANKYRIN REPEAT DOMAIN-CONTAINING"/>
    <property type="match status" value="1"/>
</dbReference>
<dbReference type="AlphaFoldDB" id="A0A814X5X4"/>
<feature type="region of interest" description="Disordered" evidence="2">
    <location>
        <begin position="378"/>
        <end position="439"/>
    </location>
</feature>
<dbReference type="EMBL" id="CAJNOH010001415">
    <property type="protein sequence ID" value="CAF1214815.1"/>
    <property type="molecule type" value="Genomic_DNA"/>
</dbReference>
<dbReference type="Pfam" id="PF12796">
    <property type="entry name" value="Ank_2"/>
    <property type="match status" value="2"/>
</dbReference>
<feature type="compositionally biased region" description="Polar residues" evidence="2">
    <location>
        <begin position="382"/>
        <end position="431"/>
    </location>
</feature>
<dbReference type="SUPFAM" id="SSF48403">
    <property type="entry name" value="Ankyrin repeat"/>
    <property type="match status" value="1"/>
</dbReference>
<reference evidence="3" key="1">
    <citation type="submission" date="2021-02" db="EMBL/GenBank/DDBJ databases">
        <authorList>
            <person name="Nowell W R."/>
        </authorList>
    </citation>
    <scope>NUCLEOTIDE SEQUENCE</scope>
</reference>
<dbReference type="InterPro" id="IPR002110">
    <property type="entry name" value="Ankyrin_rpt"/>
</dbReference>
<dbReference type="InterPro" id="IPR036770">
    <property type="entry name" value="Ankyrin_rpt-contain_sf"/>
</dbReference>
<feature type="repeat" description="ANK" evidence="1">
    <location>
        <begin position="209"/>
        <end position="231"/>
    </location>
</feature>
<feature type="non-terminal residue" evidence="3">
    <location>
        <position position="1"/>
    </location>
</feature>
<accession>A0A814X5X4</accession>
<dbReference type="PRINTS" id="PR01415">
    <property type="entry name" value="ANKYRIN"/>
</dbReference>
<gene>
    <name evidence="4" type="ORF">JXQ802_LOCUS39969</name>
    <name evidence="3" type="ORF">PYM288_LOCUS25567</name>
</gene>
<dbReference type="PROSITE" id="PS50088">
    <property type="entry name" value="ANK_REPEAT"/>
    <property type="match status" value="3"/>
</dbReference>
<evidence type="ECO:0000256" key="1">
    <source>
        <dbReference type="PROSITE-ProRule" id="PRU00023"/>
    </source>
</evidence>
<organism evidence="3 5">
    <name type="scientific">Rotaria sordida</name>
    <dbReference type="NCBI Taxonomy" id="392033"/>
    <lineage>
        <taxon>Eukaryota</taxon>
        <taxon>Metazoa</taxon>
        <taxon>Spiralia</taxon>
        <taxon>Gnathifera</taxon>
        <taxon>Rotifera</taxon>
        <taxon>Eurotatoria</taxon>
        <taxon>Bdelloidea</taxon>
        <taxon>Philodinida</taxon>
        <taxon>Philodinidae</taxon>
        <taxon>Rotaria</taxon>
    </lineage>
</organism>
<feature type="repeat" description="ANK" evidence="1">
    <location>
        <begin position="282"/>
        <end position="314"/>
    </location>
</feature>
<comment type="caution">
    <text evidence="3">The sequence shown here is derived from an EMBL/GenBank/DDBJ whole genome shotgun (WGS) entry which is preliminary data.</text>
</comment>
<dbReference type="Proteomes" id="UP000663854">
    <property type="component" value="Unassembled WGS sequence"/>
</dbReference>